<protein>
    <submittedName>
        <fullName evidence="1">Uncharacterized protein</fullName>
    </submittedName>
</protein>
<dbReference type="Proteomes" id="UP000193749">
    <property type="component" value="Unassembled WGS sequence"/>
</dbReference>
<dbReference type="AlphaFoldDB" id="A0A1X1EM92"/>
<comment type="caution">
    <text evidence="1">The sequence shown here is derived from an EMBL/GenBank/DDBJ whole genome shotgun (WGS) entry which is preliminary data.</text>
</comment>
<accession>A0A1X1EM92</accession>
<name>A0A1X1EM92_PANCY</name>
<reference evidence="1 2" key="1">
    <citation type="journal article" date="2017" name="Antonie Van Leeuwenhoek">
        <title>Phylogenomic resolution of the bacterial genus Pantoea and its relationship with Erwinia and Tatumella.</title>
        <authorList>
            <person name="Palmer M."/>
            <person name="Steenkamp E.T."/>
            <person name="Coetzee M.P."/>
            <person name="Chan W.Y."/>
            <person name="van Zyl E."/>
            <person name="De Maayer P."/>
            <person name="Coutinho T.A."/>
            <person name="Blom J."/>
            <person name="Smits T.H."/>
            <person name="Duffy B."/>
            <person name="Venter S.N."/>
        </authorList>
    </citation>
    <scope>NUCLEOTIDE SEQUENCE [LARGE SCALE GENOMIC DNA]</scope>
    <source>
        <strain evidence="1 2">LMG 2657</strain>
    </source>
</reference>
<proteinExistence type="predicted"/>
<evidence type="ECO:0000313" key="1">
    <source>
        <dbReference type="EMBL" id="ORM90080.1"/>
    </source>
</evidence>
<dbReference type="RefSeq" id="WP_084879803.1">
    <property type="nucleotide sequence ID" value="NZ_JAGGMY010000007.1"/>
</dbReference>
<evidence type="ECO:0000313" key="2">
    <source>
        <dbReference type="Proteomes" id="UP000193749"/>
    </source>
</evidence>
<dbReference type="EMBL" id="MLJI01000002">
    <property type="protein sequence ID" value="ORM90080.1"/>
    <property type="molecule type" value="Genomic_DNA"/>
</dbReference>
<gene>
    <name evidence="1" type="ORF">HA50_26270</name>
</gene>
<organism evidence="1 2">
    <name type="scientific">Pantoea cypripedii</name>
    <name type="common">Pectobacterium cypripedii</name>
    <name type="synonym">Erwinia cypripedii</name>
    <dbReference type="NCBI Taxonomy" id="55209"/>
    <lineage>
        <taxon>Bacteria</taxon>
        <taxon>Pseudomonadati</taxon>
        <taxon>Pseudomonadota</taxon>
        <taxon>Gammaproteobacteria</taxon>
        <taxon>Enterobacterales</taxon>
        <taxon>Erwiniaceae</taxon>
        <taxon>Pantoea</taxon>
    </lineage>
</organism>
<dbReference type="STRING" id="55209.HA50_26270"/>
<sequence length="252" mass="29161">MKNYPDMTPRLWPPTEEQLVFWRDQTGREGCYEEAYAQWLQEKCGGTVFEKNASGGFSDTGCALLNGLLALSVQSVHQYRLIISTPPDPERNMMREAISDIGARYMPWEVPDYDRRRALQDKVNSLLNSPVRYTDWLESRGEAERAQWVMWEKALDPHQWPDCVWKFRDEYTRTTTARTWLRVFHDFRPDPGRSYLAVMMQTLGQPEHLDLHKLLRRVANETCYGDLYGGATLIPDLGLTYCIYPALSGAVA</sequence>
<keyword evidence="2" id="KW-1185">Reference proteome</keyword>